<dbReference type="SUPFAM" id="SSF52935">
    <property type="entry name" value="PK C-terminal domain-like"/>
    <property type="match status" value="1"/>
</dbReference>
<dbReference type="Gene3D" id="3.50.30.10">
    <property type="entry name" value="Phosphohistidine domain"/>
    <property type="match status" value="1"/>
</dbReference>
<dbReference type="Gene3D" id="3.20.20.60">
    <property type="entry name" value="Phosphoenolpyruvate-binding domains"/>
    <property type="match status" value="1"/>
</dbReference>
<evidence type="ECO:0000256" key="11">
    <source>
        <dbReference type="ARBA" id="ARBA00022840"/>
    </source>
</evidence>
<evidence type="ECO:0000256" key="17">
    <source>
        <dbReference type="RuleBase" id="RU000504"/>
    </source>
</evidence>
<dbReference type="InterPro" id="IPR011037">
    <property type="entry name" value="Pyrv_Knase-like_insert_dom_sf"/>
</dbReference>
<dbReference type="InterPro" id="IPR036918">
    <property type="entry name" value="Pyrv_Knase_C_sf"/>
</dbReference>
<dbReference type="NCBIfam" id="NF004491">
    <property type="entry name" value="PRK05826.1"/>
    <property type="match status" value="1"/>
</dbReference>
<dbReference type="Pfam" id="PF00224">
    <property type="entry name" value="PK"/>
    <property type="match status" value="1"/>
</dbReference>
<evidence type="ECO:0000256" key="14">
    <source>
        <dbReference type="ARBA" id="ARBA00023152"/>
    </source>
</evidence>
<reference evidence="20 21" key="1">
    <citation type="submission" date="2018-08" db="EMBL/GenBank/DDBJ databases">
        <title>A genome reference for cultivated species of the human gut microbiota.</title>
        <authorList>
            <person name="Zou Y."/>
            <person name="Xue W."/>
            <person name="Luo G."/>
        </authorList>
    </citation>
    <scope>NUCLEOTIDE SEQUENCE [LARGE SCALE GENOMIC DNA]</scope>
    <source>
        <strain evidence="20 21">AM25-6</strain>
    </source>
</reference>
<comment type="catalytic activity">
    <reaction evidence="17">
        <text>pyruvate + ATP = phosphoenolpyruvate + ADP + H(+)</text>
        <dbReference type="Rhea" id="RHEA:18157"/>
        <dbReference type="ChEBI" id="CHEBI:15361"/>
        <dbReference type="ChEBI" id="CHEBI:15378"/>
        <dbReference type="ChEBI" id="CHEBI:30616"/>
        <dbReference type="ChEBI" id="CHEBI:58702"/>
        <dbReference type="ChEBI" id="CHEBI:456216"/>
        <dbReference type="EC" id="2.7.1.40"/>
    </reaction>
</comment>
<evidence type="ECO:0000256" key="6">
    <source>
        <dbReference type="ARBA" id="ARBA00018587"/>
    </source>
</evidence>
<protein>
    <recommendedName>
        <fullName evidence="6 16">Pyruvate kinase</fullName>
        <ecNumber evidence="5 16">2.7.1.40</ecNumber>
    </recommendedName>
</protein>
<dbReference type="Gene3D" id="3.40.1380.20">
    <property type="entry name" value="Pyruvate kinase, C-terminal domain"/>
    <property type="match status" value="1"/>
</dbReference>
<dbReference type="InterPro" id="IPR015795">
    <property type="entry name" value="Pyrv_Knase_C"/>
</dbReference>
<evidence type="ECO:0000256" key="10">
    <source>
        <dbReference type="ARBA" id="ARBA00022777"/>
    </source>
</evidence>
<evidence type="ECO:0000313" key="20">
    <source>
        <dbReference type="EMBL" id="RGD73177.1"/>
    </source>
</evidence>
<evidence type="ECO:0000256" key="9">
    <source>
        <dbReference type="ARBA" id="ARBA00022741"/>
    </source>
</evidence>
<dbReference type="InterPro" id="IPR001697">
    <property type="entry name" value="Pyr_Knase"/>
</dbReference>
<dbReference type="SUPFAM" id="SSF51621">
    <property type="entry name" value="Phosphoenolpyruvate/pyruvate domain"/>
    <property type="match status" value="1"/>
</dbReference>
<evidence type="ECO:0000256" key="12">
    <source>
        <dbReference type="ARBA" id="ARBA00022842"/>
    </source>
</evidence>
<comment type="pathway">
    <text evidence="3 17">Carbohydrate degradation; glycolysis; pyruvate from D-glyceraldehyde 3-phosphate: step 5/5.</text>
</comment>
<evidence type="ECO:0000259" key="18">
    <source>
        <dbReference type="Pfam" id="PF00224"/>
    </source>
</evidence>
<evidence type="ECO:0000256" key="8">
    <source>
        <dbReference type="ARBA" id="ARBA00022723"/>
    </source>
</evidence>
<dbReference type="GO" id="GO:0000287">
    <property type="term" value="F:magnesium ion binding"/>
    <property type="evidence" value="ECO:0007669"/>
    <property type="project" value="UniProtKB-UniRule"/>
</dbReference>
<dbReference type="GO" id="GO:0005524">
    <property type="term" value="F:ATP binding"/>
    <property type="evidence" value="ECO:0007669"/>
    <property type="project" value="UniProtKB-KW"/>
</dbReference>
<proteinExistence type="inferred from homology"/>
<dbReference type="FunFam" id="2.40.33.10:FF:000001">
    <property type="entry name" value="Pyruvate kinase"/>
    <property type="match status" value="1"/>
</dbReference>
<dbReference type="SUPFAM" id="SSF52009">
    <property type="entry name" value="Phosphohistidine domain"/>
    <property type="match status" value="1"/>
</dbReference>
<keyword evidence="11" id="KW-0067">ATP-binding</keyword>
<dbReference type="GO" id="GO:0004743">
    <property type="term" value="F:pyruvate kinase activity"/>
    <property type="evidence" value="ECO:0007669"/>
    <property type="project" value="UniProtKB-UniRule"/>
</dbReference>
<keyword evidence="8" id="KW-0479">Metal-binding</keyword>
<evidence type="ECO:0000256" key="7">
    <source>
        <dbReference type="ARBA" id="ARBA00022679"/>
    </source>
</evidence>
<dbReference type="GO" id="GO:0006950">
    <property type="term" value="P:response to stress"/>
    <property type="evidence" value="ECO:0007669"/>
    <property type="project" value="UniProtKB-ARBA"/>
</dbReference>
<dbReference type="GO" id="GO:0030955">
    <property type="term" value="F:potassium ion binding"/>
    <property type="evidence" value="ECO:0007669"/>
    <property type="project" value="UniProtKB-UniRule"/>
</dbReference>
<evidence type="ECO:0000256" key="15">
    <source>
        <dbReference type="ARBA" id="ARBA00023317"/>
    </source>
</evidence>
<comment type="caution">
    <text evidence="20">The sequence shown here is derived from an EMBL/GenBank/DDBJ whole genome shotgun (WGS) entry which is preliminary data.</text>
</comment>
<dbReference type="InterPro" id="IPR015813">
    <property type="entry name" value="Pyrv/PenolPyrv_kinase-like_dom"/>
</dbReference>
<accession>A0A3E3DV63</accession>
<dbReference type="GO" id="GO:0016301">
    <property type="term" value="F:kinase activity"/>
    <property type="evidence" value="ECO:0007669"/>
    <property type="project" value="UniProtKB-KW"/>
</dbReference>
<feature type="domain" description="Pyruvate kinase barrel" evidence="18">
    <location>
        <begin position="1"/>
        <end position="323"/>
    </location>
</feature>
<dbReference type="InterPro" id="IPR018209">
    <property type="entry name" value="Pyrv_Knase_AS"/>
</dbReference>
<dbReference type="PRINTS" id="PR01050">
    <property type="entry name" value="PYRUVTKNASE"/>
</dbReference>
<dbReference type="RefSeq" id="WP_117532697.1">
    <property type="nucleotide sequence ID" value="NZ_QUSM01000007.1"/>
</dbReference>
<evidence type="ECO:0000256" key="13">
    <source>
        <dbReference type="ARBA" id="ARBA00022958"/>
    </source>
</evidence>
<dbReference type="InterPro" id="IPR015793">
    <property type="entry name" value="Pyrv_Knase_brl"/>
</dbReference>
<dbReference type="SUPFAM" id="SSF50800">
    <property type="entry name" value="PK beta-barrel domain-like"/>
    <property type="match status" value="1"/>
</dbReference>
<keyword evidence="10 17" id="KW-0418">Kinase</keyword>
<keyword evidence="9" id="KW-0547">Nucleotide-binding</keyword>
<dbReference type="InterPro" id="IPR040442">
    <property type="entry name" value="Pyrv_kinase-like_dom_sf"/>
</dbReference>
<evidence type="ECO:0000313" key="21">
    <source>
        <dbReference type="Proteomes" id="UP000261212"/>
    </source>
</evidence>
<gene>
    <name evidence="20" type="primary">pyk</name>
    <name evidence="20" type="ORF">DW687_10565</name>
</gene>
<name>A0A3E3DV63_9FIRM</name>
<dbReference type="UniPathway" id="UPA00109">
    <property type="reaction ID" value="UER00188"/>
</dbReference>
<dbReference type="InterPro" id="IPR015806">
    <property type="entry name" value="Pyrv_Knase_insert_dom_sf"/>
</dbReference>
<dbReference type="EMBL" id="QUSM01000007">
    <property type="protein sequence ID" value="RGD73177.1"/>
    <property type="molecule type" value="Genomic_DNA"/>
</dbReference>
<dbReference type="Proteomes" id="UP000261212">
    <property type="component" value="Unassembled WGS sequence"/>
</dbReference>
<keyword evidence="15 20" id="KW-0670">Pyruvate</keyword>
<dbReference type="EC" id="2.7.1.40" evidence="5 16"/>
<keyword evidence="7 17" id="KW-0808">Transferase</keyword>
<evidence type="ECO:0000256" key="5">
    <source>
        <dbReference type="ARBA" id="ARBA00012142"/>
    </source>
</evidence>
<dbReference type="PROSITE" id="PS00110">
    <property type="entry name" value="PYRUVATE_KINASE"/>
    <property type="match status" value="1"/>
</dbReference>
<dbReference type="AlphaFoldDB" id="A0A3E3DV63"/>
<dbReference type="Pfam" id="PF02887">
    <property type="entry name" value="PK_C"/>
    <property type="match status" value="1"/>
</dbReference>
<dbReference type="Gene3D" id="2.40.33.10">
    <property type="entry name" value="PK beta-barrel domain-like"/>
    <property type="match status" value="1"/>
</dbReference>
<sequence length="575" mass="63160">MKKTKIVCTIGPASEDKKVLTHLIASGMNVARLNFSHGDYEEHQGRIDTIKEIRQKLNQPIAILLDTKGPEIRTKKFKDGGVFLKEGSMFTLTVGDELGDENKCSTTYDHLAEELKKGDVVLIDDGLIKLTVREIKGKDVILRVDNGGPVKNHKSINIPGVNIKLPALTEKDTNDLLFGIKNDVDFVAASFIRSKEDVFAIREVLNNNGGEDIHIISKIENRQGVDNIDEIIEASDGIMVARGDLGVEIPAEEVPIVQKDIIKKCNYVGKPVITATQMLDSMINNPRATRAEVTDVFNAIFDGTDAIMLSGETAAGKYPIEAVQTMGIIAESAEGKLASDFRTRSKYINDQSMTSAVSLSTVQIADSLNAKAILTPTSSGYTARRISKYRPNCDIVAYTDKEYVQRRLSLVWGVEAYKIDVFSDVELLYKTIIKSAKDHFHVQNGDMVVITAGIPLGVKGTTNSIRIETVGEHVLKGAGLIRGRVRSGLRIYNKGLSDFKEGEILALTSFDSKAMDLIEKASGVVYSEKAFPNEVEMKLKGLDIPTLVGVESFEGYEDKEKVTLDASRGILYKIN</sequence>
<evidence type="ECO:0000259" key="19">
    <source>
        <dbReference type="Pfam" id="PF02887"/>
    </source>
</evidence>
<feature type="domain" description="Pyruvate kinase C-terminal" evidence="19">
    <location>
        <begin position="356"/>
        <end position="467"/>
    </location>
</feature>
<dbReference type="InterPro" id="IPR036637">
    <property type="entry name" value="Phosphohistidine_dom_sf"/>
</dbReference>
<keyword evidence="14 17" id="KW-0324">Glycolysis</keyword>
<comment type="similarity">
    <text evidence="4 17">Belongs to the pyruvate kinase family.</text>
</comment>
<dbReference type="PANTHER" id="PTHR11817">
    <property type="entry name" value="PYRUVATE KINASE"/>
    <property type="match status" value="1"/>
</dbReference>
<evidence type="ECO:0000256" key="4">
    <source>
        <dbReference type="ARBA" id="ARBA00008663"/>
    </source>
</evidence>
<dbReference type="NCBIfam" id="TIGR01064">
    <property type="entry name" value="pyruv_kin"/>
    <property type="match status" value="1"/>
</dbReference>
<comment type="cofactor">
    <cofactor evidence="2">
        <name>K(+)</name>
        <dbReference type="ChEBI" id="CHEBI:29103"/>
    </cofactor>
</comment>
<keyword evidence="12 17" id="KW-0460">Magnesium</keyword>
<evidence type="ECO:0000256" key="3">
    <source>
        <dbReference type="ARBA" id="ARBA00004997"/>
    </source>
</evidence>
<evidence type="ECO:0000256" key="2">
    <source>
        <dbReference type="ARBA" id="ARBA00001958"/>
    </source>
</evidence>
<evidence type="ECO:0000256" key="16">
    <source>
        <dbReference type="NCBIfam" id="TIGR01064"/>
    </source>
</evidence>
<evidence type="ECO:0000256" key="1">
    <source>
        <dbReference type="ARBA" id="ARBA00001946"/>
    </source>
</evidence>
<comment type="cofactor">
    <cofactor evidence="1">
        <name>Mg(2+)</name>
        <dbReference type="ChEBI" id="CHEBI:18420"/>
    </cofactor>
</comment>
<dbReference type="FunFam" id="3.20.20.60:FF:000001">
    <property type="entry name" value="Pyruvate kinase"/>
    <property type="match status" value="1"/>
</dbReference>
<dbReference type="NCBIfam" id="NF004978">
    <property type="entry name" value="PRK06354.1"/>
    <property type="match status" value="1"/>
</dbReference>
<keyword evidence="13" id="KW-0630">Potassium</keyword>
<organism evidence="20 21">
    <name type="scientific">Anaerofustis stercorihominis</name>
    <dbReference type="NCBI Taxonomy" id="214853"/>
    <lineage>
        <taxon>Bacteria</taxon>
        <taxon>Bacillati</taxon>
        <taxon>Bacillota</taxon>
        <taxon>Clostridia</taxon>
        <taxon>Eubacteriales</taxon>
        <taxon>Eubacteriaceae</taxon>
        <taxon>Anaerofustis</taxon>
    </lineage>
</organism>